<dbReference type="PANTHER" id="PTHR23355:SF35">
    <property type="entry name" value="EXOSOME COMPLEX EXONUCLEASE RRP44"/>
    <property type="match status" value="1"/>
</dbReference>
<accession>A0A023B1M6</accession>
<comment type="similarity">
    <text evidence="4">Belongs to the RNR ribonuclease family.</text>
</comment>
<gene>
    <name evidence="7" type="ORF">GNI_129620</name>
</gene>
<evidence type="ECO:0000256" key="3">
    <source>
        <dbReference type="ARBA" id="ARBA00023242"/>
    </source>
</evidence>
<feature type="region of interest" description="Disordered" evidence="5">
    <location>
        <begin position="841"/>
        <end position="869"/>
    </location>
</feature>
<evidence type="ECO:0000256" key="5">
    <source>
        <dbReference type="SAM" id="MobiDB-lite"/>
    </source>
</evidence>
<feature type="domain" description="RNB" evidence="6">
    <location>
        <begin position="690"/>
        <end position="1080"/>
    </location>
</feature>
<evidence type="ECO:0000259" key="6">
    <source>
        <dbReference type="SMART" id="SM00955"/>
    </source>
</evidence>
<dbReference type="GO" id="GO:0004519">
    <property type="term" value="F:endonuclease activity"/>
    <property type="evidence" value="ECO:0007669"/>
    <property type="project" value="TreeGrafter"/>
</dbReference>
<dbReference type="Gene3D" id="2.40.50.700">
    <property type="match status" value="1"/>
</dbReference>
<dbReference type="InterPro" id="IPR050180">
    <property type="entry name" value="RNR_Ribonuclease"/>
</dbReference>
<evidence type="ECO:0000256" key="4">
    <source>
        <dbReference type="RuleBase" id="RU003901"/>
    </source>
</evidence>
<dbReference type="SMART" id="SM00955">
    <property type="entry name" value="RNB"/>
    <property type="match status" value="1"/>
</dbReference>
<keyword evidence="8" id="KW-1185">Reference proteome</keyword>
<dbReference type="Pfam" id="PF17849">
    <property type="entry name" value="OB_Dis3"/>
    <property type="match status" value="1"/>
</dbReference>
<organism evidence="7 8">
    <name type="scientific">Gregarina niphandrodes</name>
    <name type="common">Septate eugregarine</name>
    <dbReference type="NCBI Taxonomy" id="110365"/>
    <lineage>
        <taxon>Eukaryota</taxon>
        <taxon>Sar</taxon>
        <taxon>Alveolata</taxon>
        <taxon>Apicomplexa</taxon>
        <taxon>Conoidasida</taxon>
        <taxon>Gregarinasina</taxon>
        <taxon>Eugregarinorida</taxon>
        <taxon>Gregarinidae</taxon>
        <taxon>Gregarina</taxon>
    </lineage>
</organism>
<dbReference type="RefSeq" id="XP_011132119.1">
    <property type="nucleotide sequence ID" value="XM_011133817.1"/>
</dbReference>
<dbReference type="InterPro" id="IPR022966">
    <property type="entry name" value="RNase_II/R_CS"/>
</dbReference>
<evidence type="ECO:0000256" key="1">
    <source>
        <dbReference type="ARBA" id="ARBA00004123"/>
    </source>
</evidence>
<dbReference type="InterPro" id="IPR041505">
    <property type="entry name" value="Dis3_CSD2"/>
</dbReference>
<name>A0A023B1M6_GRENI</name>
<dbReference type="eggNOG" id="KOG2102">
    <property type="taxonomic scope" value="Eukaryota"/>
</dbReference>
<dbReference type="AlphaFoldDB" id="A0A023B1M6"/>
<keyword evidence="3" id="KW-0539">Nucleus</keyword>
<evidence type="ECO:0000313" key="7">
    <source>
        <dbReference type="EMBL" id="EZG48223.1"/>
    </source>
</evidence>
<dbReference type="EMBL" id="AFNH02000967">
    <property type="protein sequence ID" value="EZG48223.1"/>
    <property type="molecule type" value="Genomic_DNA"/>
</dbReference>
<protein>
    <submittedName>
        <fullName evidence="7">RNB-like protein</fullName>
    </submittedName>
</protein>
<proteinExistence type="inferred from homology"/>
<dbReference type="InterPro" id="IPR001900">
    <property type="entry name" value="RNase_II/R"/>
</dbReference>
<dbReference type="PANTHER" id="PTHR23355">
    <property type="entry name" value="RIBONUCLEASE"/>
    <property type="match status" value="1"/>
</dbReference>
<dbReference type="Pfam" id="PF00773">
    <property type="entry name" value="RNB"/>
    <property type="match status" value="1"/>
</dbReference>
<sequence length="1235" mass="139343">MDTILNAICQAEAYEPEGRDELPVVCIKANARGRLRTELEDMYLQENLPCGIHQCRLCNAALESSNGKVANDRRLTADHSIWLLDLPVALNCADFLWDEPAINNGVVIESHLELIRRLNVRVYLKLLKLCRIERDMSRRRRFFKGQKNFDVQEVLGEDRAFYLYPDSVSADTHVAAIDGETKEEHLLRSFVTVAEWYCRHLELNRGDVGSGGDVGHVELGKAKILTSNNERRQKLNDLLHLSDQVSVVTMQEFMLTSPLQAEWSKAGNVNAKIVYDDDDDDAANDDTIQTANRPLYPPYYGSNLIASLIHTKKAFRGTLVTDRKSCMQGRVVIRSKSNADTGVSNVGESGMEIQIVGALNINRAMNRDTVIVEILTPDMGANLRAVYRDWHKLEGTESFFISDSASSDHVSSDHVSSNHVSSNHVSSDHVSSDHVSSNHVSSDLASFGAARFDVSSRMVDSVMVDDSEIRPEVGTDVGPAHPDIDSSVIFGRVVAILRRSPGAYCGTLRLRNKVLNDRYELSHRELVPVNAGLPPVMVKWSVGLSDREERRLVFVYDDWKRDSLLPEGHWIEDLGPVNDIDTECKVILREHNVITRPFTRAAMACLPSEDIIETEVSRRIDLRLKYCPCDLCRDTRNGVEEKLSAQETDLLGTPCLYTIAPSRPVPLSNWAEERDQNYAVVSQKRLQNPRLEECEIDPNNEGVWTCSIDPPTCVDIDDALSVKFLPNGNVEVGVHIADVTHYVRGDSALDKEAAERCTTIYLVNQRTDMLPKLLSADLCSLRSGRDRLCFSVFWEMTPDAKIVRTKFFKTVIHSVAAFTYEQAQKIIDGTGARTEATNEAANETANETTHEAKKKRKRSGVQKIAERPVEGRREDPIAVRLRVLDRLAKVLRSNRMQRGGLELASNESKFTFRKRKNDNDEIVNEEDPEKVEAYEHYDTHWLIEEFMLLANISVAIKIAQSFPQCSVLRRHPAPKGDSLKQLAAVLKTKGFHLEFNSSKHLAKSLDSCSIPDDPLFNKLVRQITVQCMNRAVYFCTGDITDPESRRHYALATNLYTHFTSPIRRYADVMVHRLLAAAINWESLTTSQGNQLMVSHQCEKMSEKHMNAQYCQRASAEYFAYRLFSKIGKEVKLHCVVTGMRANGLVLTCPTVAVDSVCPIREPFTYCPDKNAWVNKHNLTEEINLFDHVIVIAKPNDDDYRFHVVYELERKATTHEVLQTSTELSKAITFKAPDVV</sequence>
<keyword evidence="2" id="KW-0698">rRNA processing</keyword>
<feature type="compositionally biased region" description="Low complexity" evidence="5">
    <location>
        <begin position="411"/>
        <end position="425"/>
    </location>
</feature>
<dbReference type="GO" id="GO:0000177">
    <property type="term" value="C:cytoplasmic exosome (RNase complex)"/>
    <property type="evidence" value="ECO:0007669"/>
    <property type="project" value="TreeGrafter"/>
</dbReference>
<dbReference type="GO" id="GO:0006364">
    <property type="term" value="P:rRNA processing"/>
    <property type="evidence" value="ECO:0007669"/>
    <property type="project" value="UniProtKB-KW"/>
</dbReference>
<dbReference type="Gene3D" id="2.40.50.690">
    <property type="match status" value="1"/>
</dbReference>
<dbReference type="Proteomes" id="UP000019763">
    <property type="component" value="Unassembled WGS sequence"/>
</dbReference>
<dbReference type="GO" id="GO:0000176">
    <property type="term" value="C:nuclear exosome (RNase complex)"/>
    <property type="evidence" value="ECO:0007669"/>
    <property type="project" value="TreeGrafter"/>
</dbReference>
<dbReference type="OrthoDB" id="372421at2759"/>
<dbReference type="PROSITE" id="PS01175">
    <property type="entry name" value="RIBONUCLEASE_II"/>
    <property type="match status" value="1"/>
</dbReference>
<dbReference type="GO" id="GO:0003723">
    <property type="term" value="F:RNA binding"/>
    <property type="evidence" value="ECO:0007669"/>
    <property type="project" value="InterPro"/>
</dbReference>
<dbReference type="GeneID" id="22914541"/>
<reference evidence="7" key="1">
    <citation type="submission" date="2013-12" db="EMBL/GenBank/DDBJ databases">
        <authorList>
            <person name="Omoto C.K."/>
            <person name="Sibley D."/>
            <person name="Venepally P."/>
            <person name="Hadjithomas M."/>
            <person name="Karamycheva S."/>
            <person name="Brunk B."/>
            <person name="Roos D."/>
            <person name="Caler E."/>
            <person name="Lorenzi H."/>
        </authorList>
    </citation>
    <scope>NUCLEOTIDE SEQUENCE</scope>
</reference>
<dbReference type="GO" id="GO:0016075">
    <property type="term" value="P:rRNA catabolic process"/>
    <property type="evidence" value="ECO:0007669"/>
    <property type="project" value="TreeGrafter"/>
</dbReference>
<dbReference type="GO" id="GO:0000175">
    <property type="term" value="F:3'-5'-RNA exonuclease activity"/>
    <property type="evidence" value="ECO:0007669"/>
    <property type="project" value="TreeGrafter"/>
</dbReference>
<dbReference type="InterPro" id="IPR012340">
    <property type="entry name" value="NA-bd_OB-fold"/>
</dbReference>
<comment type="caution">
    <text evidence="7">The sequence shown here is derived from an EMBL/GenBank/DDBJ whole genome shotgun (WGS) entry which is preliminary data.</text>
</comment>
<dbReference type="SUPFAM" id="SSF50249">
    <property type="entry name" value="Nucleic acid-binding proteins"/>
    <property type="match status" value="3"/>
</dbReference>
<evidence type="ECO:0000313" key="8">
    <source>
        <dbReference type="Proteomes" id="UP000019763"/>
    </source>
</evidence>
<dbReference type="VEuPathDB" id="CryptoDB:GNI_129620"/>
<comment type="subcellular location">
    <subcellularLocation>
        <location evidence="1">Nucleus</location>
    </subcellularLocation>
</comment>
<dbReference type="GO" id="GO:0071031">
    <property type="term" value="P:nuclear mRNA surveillance of mRNA 3'-end processing"/>
    <property type="evidence" value="ECO:0007669"/>
    <property type="project" value="TreeGrafter"/>
</dbReference>
<feature type="region of interest" description="Disordered" evidence="5">
    <location>
        <begin position="411"/>
        <end position="437"/>
    </location>
</feature>
<evidence type="ECO:0000256" key="2">
    <source>
        <dbReference type="ARBA" id="ARBA00022552"/>
    </source>
</evidence>
<dbReference type="Gene3D" id="3.40.50.1010">
    <property type="entry name" value="5'-nuclease"/>
    <property type="match status" value="1"/>
</dbReference>